<dbReference type="Proteomes" id="UP000203066">
    <property type="component" value="Segment"/>
</dbReference>
<keyword evidence="2" id="KW-1185">Reference proteome</keyword>
<name>A0A1S5YD28_9VIRU</name>
<dbReference type="RefSeq" id="YP_009345626.1">
    <property type="nucleotide sequence ID" value="NC_033778.1"/>
</dbReference>
<proteinExistence type="predicted"/>
<evidence type="ECO:0000313" key="1">
    <source>
        <dbReference type="EMBL" id="AQQ79942.1"/>
    </source>
</evidence>
<evidence type="ECO:0000313" key="2">
    <source>
        <dbReference type="Proteomes" id="UP000203066"/>
    </source>
</evidence>
<sequence>MFINLDIGKKNDYIKKKVDNMITDIELPISSGILFKDIILLVALVCDINFYLSNDNLMLSSFIKNVWKNYFSLKHNTIKSKLNENLYEIINTFIIYKLQLNDKETIIYECEDNIIPGLQIFLHDLDDETTLLFIHKSQIILTFFDNIYGLDHLLKEYDWYCEPKFVKEKNKSNFNETCEELNISLKDKIKNITKKESANNLYFENYYNYNSNSYNNNELKSIVANISKESKLKNNEKKIATILLLYNIIQKSIDVYYTLKNNKYSKNKIQPPVLKYILNRKDSQYISSCEKQNTFNSLFEATSTNRKNILNNNNNESSSKFNFTIPIYSESLNAANI</sequence>
<dbReference type="EMBL" id="KY009685">
    <property type="protein sequence ID" value="AQQ79942.1"/>
    <property type="molecule type" value="Genomic_DNA"/>
</dbReference>
<dbReference type="GeneID" id="31050499"/>
<protein>
    <submittedName>
        <fullName evidence="1">Uncharacterized protein</fullName>
    </submittedName>
</protein>
<accession>A0A1S5YD28</accession>
<gene>
    <name evidence="1" type="ORF">LbFV_ORF22</name>
</gene>
<organism evidence="1 2">
    <name type="scientific">Leptopilina boulardi filamentous virus</name>
    <dbReference type="NCBI Taxonomy" id="552509"/>
    <lineage>
        <taxon>Viruses</taxon>
        <taxon>Viruses incertae sedis</taxon>
        <taxon>Naldaviricetes</taxon>
        <taxon>Lefavirales</taxon>
        <taxon>Filamentoviridae</taxon>
        <taxon>Alphafilamentovirus</taxon>
        <taxon>Alphafilamentovirus leboulardi</taxon>
    </lineage>
</organism>
<reference evidence="1 2" key="1">
    <citation type="journal article" date="2016" name="Genome Biol. Evol.">
        <title>Genome Sequencing of the Behavior Manipulating Virus LbFV Reveals a Possible New Virus Family.</title>
        <authorList>
            <person name="Lepetit D."/>
            <person name="Gillet B."/>
            <person name="Hughes S."/>
            <person name="Kraaijeveld K."/>
            <person name="Varaldi J."/>
        </authorList>
    </citation>
    <scope>NUCLEOTIDE SEQUENCE [LARGE SCALE GENOMIC DNA]</scope>
    <source>
        <strain evidence="1">Valence Gotheron</strain>
    </source>
</reference>
<dbReference type="KEGG" id="vg:31050499"/>